<dbReference type="PANTHER" id="PTHR36118">
    <property type="entry name" value="ION-TRANSLOCATING OXIDOREDUCTASE COMPLEX SUBUNIT G"/>
    <property type="match status" value="1"/>
</dbReference>
<keyword evidence="3" id="KW-0285">Flavoprotein</keyword>
<dbReference type="Proteomes" id="UP001597032">
    <property type="component" value="Unassembled WGS sequence"/>
</dbReference>
<comment type="caution">
    <text evidence="7">The sequence shown here is derived from an EMBL/GenBank/DDBJ whole genome shotgun (WGS) entry which is preliminary data.</text>
</comment>
<evidence type="ECO:0000313" key="8">
    <source>
        <dbReference type="Proteomes" id="UP001597032"/>
    </source>
</evidence>
<evidence type="ECO:0000256" key="3">
    <source>
        <dbReference type="ARBA" id="ARBA00022630"/>
    </source>
</evidence>
<sequence length="173" mass="19842">MKKIVFILAIGMSFLSLTNSKIEALIQKEIKAYFDIENYTKQSLKVSQEINETLPIQISSTNFFKIVSNNELKGYYYFGQAFGKADYFDFIVIFDESLVISKVKILVYREDHGGEIGSKRWLRQFSGKTKDKQLEYQKDIAAISGATISAKAMTTEINKLLKTINILHNNKQF</sequence>
<feature type="domain" description="FMN-binding" evidence="6">
    <location>
        <begin position="83"/>
        <end position="164"/>
    </location>
</feature>
<keyword evidence="5" id="KW-0249">Electron transport</keyword>
<dbReference type="InterPro" id="IPR010209">
    <property type="entry name" value="Ion_transpt_RnfG/RsxG"/>
</dbReference>
<dbReference type="InterPro" id="IPR007329">
    <property type="entry name" value="FMN-bd"/>
</dbReference>
<keyword evidence="8" id="KW-1185">Reference proteome</keyword>
<accession>A0ABW2Z7G7</accession>
<dbReference type="SMART" id="SM00900">
    <property type="entry name" value="FMN_bind"/>
    <property type="match status" value="1"/>
</dbReference>
<evidence type="ECO:0000256" key="4">
    <source>
        <dbReference type="ARBA" id="ARBA00022643"/>
    </source>
</evidence>
<gene>
    <name evidence="7" type="ORF">ACFQZW_09960</name>
</gene>
<name>A0ABW2Z7G7_9FLAO</name>
<evidence type="ECO:0000259" key="6">
    <source>
        <dbReference type="SMART" id="SM00900"/>
    </source>
</evidence>
<keyword evidence="4" id="KW-0288">FMN</keyword>
<proteinExistence type="predicted"/>
<evidence type="ECO:0000256" key="2">
    <source>
        <dbReference type="ARBA" id="ARBA00022553"/>
    </source>
</evidence>
<protein>
    <submittedName>
        <fullName evidence="7">FMN-binding protein</fullName>
    </submittedName>
</protein>
<dbReference type="Pfam" id="PF04205">
    <property type="entry name" value="FMN_bind"/>
    <property type="match status" value="1"/>
</dbReference>
<dbReference type="RefSeq" id="WP_386782741.1">
    <property type="nucleotide sequence ID" value="NZ_JBHTIC010000008.1"/>
</dbReference>
<dbReference type="PANTHER" id="PTHR36118:SF1">
    <property type="entry name" value="ION-TRANSLOCATING OXIDOREDUCTASE COMPLEX SUBUNIT G"/>
    <property type="match status" value="1"/>
</dbReference>
<evidence type="ECO:0000313" key="7">
    <source>
        <dbReference type="EMBL" id="MFD0762405.1"/>
    </source>
</evidence>
<evidence type="ECO:0000256" key="5">
    <source>
        <dbReference type="ARBA" id="ARBA00022982"/>
    </source>
</evidence>
<keyword evidence="2" id="KW-0597">Phosphoprotein</keyword>
<reference evidence="8" key="1">
    <citation type="journal article" date="2019" name="Int. J. Syst. Evol. Microbiol.">
        <title>The Global Catalogue of Microorganisms (GCM) 10K type strain sequencing project: providing services to taxonomists for standard genome sequencing and annotation.</title>
        <authorList>
            <consortium name="The Broad Institute Genomics Platform"/>
            <consortium name="The Broad Institute Genome Sequencing Center for Infectious Disease"/>
            <person name="Wu L."/>
            <person name="Ma J."/>
        </authorList>
    </citation>
    <scope>NUCLEOTIDE SEQUENCE [LARGE SCALE GENOMIC DNA]</scope>
    <source>
        <strain evidence="8">CCUG 60022</strain>
    </source>
</reference>
<dbReference type="EMBL" id="JBHTIC010000008">
    <property type="protein sequence ID" value="MFD0762405.1"/>
    <property type="molecule type" value="Genomic_DNA"/>
</dbReference>
<evidence type="ECO:0000256" key="1">
    <source>
        <dbReference type="ARBA" id="ARBA00022448"/>
    </source>
</evidence>
<keyword evidence="1" id="KW-0813">Transport</keyword>
<organism evidence="7 8">
    <name type="scientific">Lutibacter aestuarii</name>
    <dbReference type="NCBI Taxonomy" id="861111"/>
    <lineage>
        <taxon>Bacteria</taxon>
        <taxon>Pseudomonadati</taxon>
        <taxon>Bacteroidota</taxon>
        <taxon>Flavobacteriia</taxon>
        <taxon>Flavobacteriales</taxon>
        <taxon>Flavobacteriaceae</taxon>
        <taxon>Lutibacter</taxon>
    </lineage>
</organism>